<evidence type="ECO:0000256" key="2">
    <source>
        <dbReference type="SAM" id="MobiDB-lite"/>
    </source>
</evidence>
<dbReference type="InterPro" id="IPR004919">
    <property type="entry name" value="GmrSD_N"/>
</dbReference>
<feature type="domain" description="C2H2-type" evidence="3">
    <location>
        <begin position="173"/>
        <end position="203"/>
    </location>
</feature>
<feature type="region of interest" description="Disordered" evidence="2">
    <location>
        <begin position="537"/>
        <end position="567"/>
    </location>
</feature>
<feature type="coiled-coil region" evidence="1">
    <location>
        <begin position="96"/>
        <end position="123"/>
    </location>
</feature>
<evidence type="ECO:0000259" key="3">
    <source>
        <dbReference type="PROSITE" id="PS50157"/>
    </source>
</evidence>
<dbReference type="AlphaFoldDB" id="A0A6C0B092"/>
<dbReference type="PROSITE" id="PS50157">
    <property type="entry name" value="ZINC_FINGER_C2H2_2"/>
    <property type="match status" value="1"/>
</dbReference>
<name>A0A6C0B092_9ZZZZ</name>
<evidence type="ECO:0000256" key="1">
    <source>
        <dbReference type="SAM" id="Coils"/>
    </source>
</evidence>
<evidence type="ECO:0000313" key="4">
    <source>
        <dbReference type="EMBL" id="QHS85657.1"/>
    </source>
</evidence>
<dbReference type="PANTHER" id="PTHR35149">
    <property type="entry name" value="SLL5132 PROTEIN"/>
    <property type="match status" value="1"/>
</dbReference>
<organism evidence="4">
    <name type="scientific">viral metagenome</name>
    <dbReference type="NCBI Taxonomy" id="1070528"/>
    <lineage>
        <taxon>unclassified sequences</taxon>
        <taxon>metagenomes</taxon>
        <taxon>organismal metagenomes</taxon>
    </lineage>
</organism>
<keyword evidence="1" id="KW-0175">Coiled coil</keyword>
<proteinExistence type="predicted"/>
<protein>
    <recommendedName>
        <fullName evidence="3">C2H2-type domain-containing protein</fullName>
    </recommendedName>
</protein>
<sequence>MSRIKPYTTNQESWNTILQKKLRIPMNQREYSWGEEEITKFLDDIFKIHEEDKYVEKMGSIINLNYNNGNDIYDGQQRILTTILILNVIGCLSPKLKDKINQLLTVDTEIDNLTKEQEQIKQRCNVTIIPKIYCINPFDMEGLVNIFNNKTKSWVEYLSNIDDFETFDEDEEYCCNAPECKTTTSKKADFKKHIISKHGYSKPATNTKIHSAFIEIYNYFVLKKYDEQSLIKLYKFILHDIDVQYYDCNDPEYVSRIFDWENNRGKAVEELDIIKNPILVKIPDDKKVEIYERWEFLKHKDNNIYKKNFGQKIFDVAIQLYRNEIKRTINHEELFKDIIDNEDTYKEINIFFQIVEELFKIMDRISNDRFGRLLNNTSRICLNWEAYMWCLLPIFYKTNNINSGLIKLMTKWYFRNIQFKTRNFNNLCYSNEFIKITNEVLKNNQYDYYKEITECLRKNKDIAINDENYLRELSRMNFKSTNATHLLLFYETCINTDLHKVPLEYTLEHVYCQKEKANLSNQSLMNNIGNLTLIEGKNSDNGHKGNSSLGSKSYSKKKKSYEESSSKVTRNIAEQYETFEEKNIIERNEHIINELNKYTNY</sequence>
<dbReference type="Pfam" id="PF07510">
    <property type="entry name" value="GmrSD_C"/>
    <property type="match status" value="1"/>
</dbReference>
<dbReference type="EMBL" id="MN739046">
    <property type="protein sequence ID" value="QHS85657.1"/>
    <property type="molecule type" value="Genomic_DNA"/>
</dbReference>
<accession>A0A6C0B092</accession>
<dbReference type="PANTHER" id="PTHR35149:SF1">
    <property type="entry name" value="DUF5655 DOMAIN-CONTAINING PROTEIN"/>
    <property type="match status" value="1"/>
</dbReference>
<reference evidence="4" key="1">
    <citation type="journal article" date="2020" name="Nature">
        <title>Giant virus diversity and host interactions through global metagenomics.</title>
        <authorList>
            <person name="Schulz F."/>
            <person name="Roux S."/>
            <person name="Paez-Espino D."/>
            <person name="Jungbluth S."/>
            <person name="Walsh D.A."/>
            <person name="Denef V.J."/>
            <person name="McMahon K.D."/>
            <person name="Konstantinidis K.T."/>
            <person name="Eloe-Fadrosh E.A."/>
            <person name="Kyrpides N.C."/>
            <person name="Woyke T."/>
        </authorList>
    </citation>
    <scope>NUCLEOTIDE SEQUENCE</scope>
    <source>
        <strain evidence="4">GVMAG-M-3300009182-78</strain>
    </source>
</reference>
<dbReference type="InterPro" id="IPR013087">
    <property type="entry name" value="Znf_C2H2_type"/>
</dbReference>
<dbReference type="Pfam" id="PF03235">
    <property type="entry name" value="GmrSD_N"/>
    <property type="match status" value="1"/>
</dbReference>
<dbReference type="InterPro" id="IPR011089">
    <property type="entry name" value="GmrSD_C"/>
</dbReference>
<feature type="compositionally biased region" description="Low complexity" evidence="2">
    <location>
        <begin position="544"/>
        <end position="553"/>
    </location>
</feature>